<evidence type="ECO:0000313" key="4">
    <source>
        <dbReference type="Proteomes" id="UP000484255"/>
    </source>
</evidence>
<proteinExistence type="predicted"/>
<dbReference type="Pfam" id="PF18642">
    <property type="entry name" value="IMPa_helical"/>
    <property type="match status" value="1"/>
</dbReference>
<accession>A0A7C9TML5</accession>
<protein>
    <recommendedName>
        <fullName evidence="2">Peptidase M60 domain-containing protein</fullName>
    </recommendedName>
</protein>
<dbReference type="Pfam" id="PF18650">
    <property type="entry name" value="IMPa_N_2"/>
    <property type="match status" value="1"/>
</dbReference>
<dbReference type="Gene3D" id="1.10.390.30">
    <property type="entry name" value="Peptidase M60, enhancin-like domain 3"/>
    <property type="match status" value="1"/>
</dbReference>
<feature type="chain" id="PRO_5028813434" description="Peptidase M60 domain-containing protein" evidence="1">
    <location>
        <begin position="30"/>
        <end position="970"/>
    </location>
</feature>
<dbReference type="InterPro" id="IPR035423">
    <property type="entry name" value="M60-like_N"/>
</dbReference>
<evidence type="ECO:0000259" key="2">
    <source>
        <dbReference type="PROSITE" id="PS51723"/>
    </source>
</evidence>
<dbReference type="Pfam" id="PF17291">
    <property type="entry name" value="M60-like_N"/>
    <property type="match status" value="1"/>
</dbReference>
<sequence>MNVPLPTIRRSCLRRPSWALMLSLPLILAACGGGGGGGGSSGDPPPPAAAWTTALATGDASAVDSATALSQTQALLQAQQAMVETTRQAVLGTGSAGGTEAVAPASWNPTHDSVYFTLLDPGRHAVLLTGNWRYKGSEAAAGRVLAVAGADPSTGARYAALGGNPLAVRGNAAMDTMLRNTMRWLTGRSTLNGLRVVTAHLPSTATYWFQHEAPTRAWLTAQVPAVRINGVEGSLAVDDSCDGSALAGCLQNADLLILGRQQGPNQGNSSTPDTYPAGYDTTTVMAALRAAQARGVPVLYLHHGRDDNTLSSALMQHFGLAVNNNYWAQEGLKDWSPTSLAASDSAPTTLALLDRLRSGHFSTTFSGCSTVVGKVQCEADTALQTEFNTPAGAIRSRLRALDAQGLALFEQPGYALEKHLVLLGDTWRRAVAYPMDKGGDKGLFFRALFSDMTAYLHRRHNATAAHQGSFASAIPAATPALVRTVTGTAPATGTGELMTGLYVMPGRSITLTREDAASATVTVGINLLRDTTRIYNPQGYDRPTQLASPRMPLIQGQPVTLTSPFGGPLYLFLGAASDTPAIRVTVEGVTTHPALRDMNDAAQVAAFKAEMDGTPTQWVGITTDALTVHSTLAHMRTTLAAHGGDMALLAQRLNTYMVEDTYALAGFHSASSGLRLPASVSAFCDNAGWDCTGPQHRRDVMQHVIVDTVALCGAGCSGNPYDQNWALDPLGWGETHEIGHNLQRSRLNIYGSRSTEVSNNIFPMHKQMAFARANPGSTALVRGDGDTRKVFGWLKDALQPGASADAMRQALWTATGTYDNAAERLVFYRQLVEYARHYRPEFTDGWALYTLMYLLERNLTATIASTTTTSADWLAQRSALGLGTYASPPTAMDGNDFMLIAASRIIGRDLRAVWSLWGITFSDAAAAQVAAYGLPAAELLLFPMKQLNAFGNGVGAPLPLSATASYPAGY</sequence>
<dbReference type="EMBL" id="JAAGOH010000018">
    <property type="protein sequence ID" value="NDY92447.1"/>
    <property type="molecule type" value="Genomic_DNA"/>
</dbReference>
<dbReference type="Pfam" id="PF13402">
    <property type="entry name" value="Peptidase_M60"/>
    <property type="match status" value="1"/>
</dbReference>
<dbReference type="InterPro" id="IPR041549">
    <property type="entry name" value="IMPa_helical"/>
</dbReference>
<keyword evidence="1" id="KW-0732">Signal</keyword>
<keyword evidence="4" id="KW-1185">Reference proteome</keyword>
<reference evidence="3 4" key="1">
    <citation type="submission" date="2020-02" db="EMBL/GenBank/DDBJ databases">
        <title>Ideonella bacterium strain TBM-1.</title>
        <authorList>
            <person name="Chen W.-M."/>
        </authorList>
    </citation>
    <scope>NUCLEOTIDE SEQUENCE [LARGE SCALE GENOMIC DNA]</scope>
    <source>
        <strain evidence="3 4">TBM-1</strain>
    </source>
</reference>
<dbReference type="InterPro" id="IPR040711">
    <property type="entry name" value="IMPa_N_2"/>
</dbReference>
<dbReference type="Proteomes" id="UP000484255">
    <property type="component" value="Unassembled WGS sequence"/>
</dbReference>
<feature type="signal peptide" evidence="1">
    <location>
        <begin position="1"/>
        <end position="29"/>
    </location>
</feature>
<dbReference type="InterPro" id="IPR031161">
    <property type="entry name" value="Peptidase_M60_dom"/>
</dbReference>
<gene>
    <name evidence="3" type="ORF">G3A44_14755</name>
</gene>
<evidence type="ECO:0000256" key="1">
    <source>
        <dbReference type="SAM" id="SignalP"/>
    </source>
</evidence>
<organism evidence="3 4">
    <name type="scientific">Ideonella livida</name>
    <dbReference type="NCBI Taxonomy" id="2707176"/>
    <lineage>
        <taxon>Bacteria</taxon>
        <taxon>Pseudomonadati</taxon>
        <taxon>Pseudomonadota</taxon>
        <taxon>Betaproteobacteria</taxon>
        <taxon>Burkholderiales</taxon>
        <taxon>Sphaerotilaceae</taxon>
        <taxon>Ideonella</taxon>
    </lineage>
</organism>
<dbReference type="PROSITE" id="PS51723">
    <property type="entry name" value="PEPTIDASE_M60"/>
    <property type="match status" value="1"/>
</dbReference>
<dbReference type="RefSeq" id="WP_163458336.1">
    <property type="nucleotide sequence ID" value="NZ_JAAGOH010000018.1"/>
</dbReference>
<feature type="domain" description="Peptidase M60" evidence="2">
    <location>
        <begin position="494"/>
        <end position="836"/>
    </location>
</feature>
<dbReference type="AlphaFoldDB" id="A0A7C9TML5"/>
<dbReference type="InterPro" id="IPR042279">
    <property type="entry name" value="Pep_M60_3"/>
</dbReference>
<dbReference type="SMART" id="SM01276">
    <property type="entry name" value="M60-like"/>
    <property type="match status" value="1"/>
</dbReference>
<evidence type="ECO:0000313" key="3">
    <source>
        <dbReference type="EMBL" id="NDY92447.1"/>
    </source>
</evidence>
<name>A0A7C9TML5_9BURK</name>
<dbReference type="NCBIfam" id="NF038322">
    <property type="entry name" value="ImpA_fam_HExGH"/>
    <property type="match status" value="1"/>
</dbReference>
<comment type="caution">
    <text evidence="3">The sequence shown here is derived from an EMBL/GenBank/DDBJ whole genome shotgun (WGS) entry which is preliminary data.</text>
</comment>